<evidence type="ECO:0000313" key="6">
    <source>
        <dbReference type="EMBL" id="MEL1251049.1"/>
    </source>
</evidence>
<keyword evidence="7" id="KW-1185">Reference proteome</keyword>
<dbReference type="PANTHER" id="PTHR30118">
    <property type="entry name" value="HTH-TYPE TRANSCRIPTIONAL REGULATOR LEUO-RELATED"/>
    <property type="match status" value="1"/>
</dbReference>
<dbReference type="SUPFAM" id="SSF46785">
    <property type="entry name" value="Winged helix' DNA-binding domain"/>
    <property type="match status" value="1"/>
</dbReference>
<keyword evidence="2" id="KW-0805">Transcription regulation</keyword>
<proteinExistence type="inferred from homology"/>
<name>A0ABU9IG57_9SPHN</name>
<keyword evidence="4" id="KW-0804">Transcription</keyword>
<organism evidence="6 7">
    <name type="scientific">Aurantiacibacter gilvus</name>
    <dbReference type="NCBI Taxonomy" id="3139141"/>
    <lineage>
        <taxon>Bacteria</taxon>
        <taxon>Pseudomonadati</taxon>
        <taxon>Pseudomonadota</taxon>
        <taxon>Alphaproteobacteria</taxon>
        <taxon>Sphingomonadales</taxon>
        <taxon>Erythrobacteraceae</taxon>
        <taxon>Aurantiacibacter</taxon>
    </lineage>
</organism>
<dbReference type="Gene3D" id="1.10.10.10">
    <property type="entry name" value="Winged helix-like DNA-binding domain superfamily/Winged helix DNA-binding domain"/>
    <property type="match status" value="1"/>
</dbReference>
<dbReference type="PANTHER" id="PTHR30118:SF6">
    <property type="entry name" value="HTH-TYPE TRANSCRIPTIONAL REGULATOR LEUO"/>
    <property type="match status" value="1"/>
</dbReference>
<evidence type="ECO:0000313" key="7">
    <source>
        <dbReference type="Proteomes" id="UP001497045"/>
    </source>
</evidence>
<evidence type="ECO:0000256" key="3">
    <source>
        <dbReference type="ARBA" id="ARBA00023125"/>
    </source>
</evidence>
<evidence type="ECO:0000256" key="2">
    <source>
        <dbReference type="ARBA" id="ARBA00023015"/>
    </source>
</evidence>
<evidence type="ECO:0000256" key="1">
    <source>
        <dbReference type="ARBA" id="ARBA00009437"/>
    </source>
</evidence>
<comment type="similarity">
    <text evidence="1">Belongs to the LysR transcriptional regulatory family.</text>
</comment>
<comment type="caution">
    <text evidence="6">The sequence shown here is derived from an EMBL/GenBank/DDBJ whole genome shotgun (WGS) entry which is preliminary data.</text>
</comment>
<sequence>MRFQRLDLNLLVALDALLTEQSVSLAADRLCLSQSATSSALGRLREYFDDDLLVLKGRQMVLTTRAEELIEPTRAVLEQIRLTIAVSPEFDPATSDRMVRFMASDYITEVLLAPAFERIVDLAPEMRFEIQHMSNAPVESLERGFVDLLVTVDFATSSDHPSELMFEDDYVVVGDKGNPAFDQEMTSELYLSLPHVTVRFGKHRIPAFDDWYMRRKKQQRRVEVVTASFVTMPSLIIGTNRIGTMHRRLAEKLLERYPLAFAEVPFEIPPVRELAQWDIANSNDSALRWVVGQLKQVAQTEVPGKLTSAPVDDTIAFQFRKERGGASGV</sequence>
<dbReference type="SUPFAM" id="SSF53850">
    <property type="entry name" value="Periplasmic binding protein-like II"/>
    <property type="match status" value="1"/>
</dbReference>
<dbReference type="Gene3D" id="3.40.190.10">
    <property type="entry name" value="Periplasmic binding protein-like II"/>
    <property type="match status" value="2"/>
</dbReference>
<dbReference type="RefSeq" id="WP_341673616.1">
    <property type="nucleotide sequence ID" value="NZ_JBBYHV010000002.1"/>
</dbReference>
<dbReference type="Pfam" id="PF00126">
    <property type="entry name" value="HTH_1"/>
    <property type="match status" value="1"/>
</dbReference>
<dbReference type="InterPro" id="IPR036390">
    <property type="entry name" value="WH_DNA-bd_sf"/>
</dbReference>
<dbReference type="InterPro" id="IPR036388">
    <property type="entry name" value="WH-like_DNA-bd_sf"/>
</dbReference>
<gene>
    <name evidence="6" type="ORF">AAEO60_10225</name>
</gene>
<dbReference type="InterPro" id="IPR005119">
    <property type="entry name" value="LysR_subst-bd"/>
</dbReference>
<accession>A0ABU9IG57</accession>
<evidence type="ECO:0000256" key="4">
    <source>
        <dbReference type="ARBA" id="ARBA00023163"/>
    </source>
</evidence>
<evidence type="ECO:0000259" key="5">
    <source>
        <dbReference type="PROSITE" id="PS50931"/>
    </source>
</evidence>
<protein>
    <submittedName>
        <fullName evidence="6">LysR family transcriptional regulator</fullName>
    </submittedName>
</protein>
<dbReference type="Pfam" id="PF03466">
    <property type="entry name" value="LysR_substrate"/>
    <property type="match status" value="1"/>
</dbReference>
<reference evidence="6 7" key="1">
    <citation type="submission" date="2024-04" db="EMBL/GenBank/DDBJ databases">
        <title>Aurantiacibacter sp. DGU6 16S ribosomal RNA gene Genome sequencing and assembly.</title>
        <authorList>
            <person name="Park S."/>
        </authorList>
    </citation>
    <scope>NUCLEOTIDE SEQUENCE [LARGE SCALE GENOMIC DNA]</scope>
    <source>
        <strain evidence="6 7">DGU6</strain>
    </source>
</reference>
<keyword evidence="3" id="KW-0238">DNA-binding</keyword>
<dbReference type="PROSITE" id="PS50931">
    <property type="entry name" value="HTH_LYSR"/>
    <property type="match status" value="1"/>
</dbReference>
<dbReference type="EMBL" id="JBBYHV010000002">
    <property type="protein sequence ID" value="MEL1251049.1"/>
    <property type="molecule type" value="Genomic_DNA"/>
</dbReference>
<dbReference type="Proteomes" id="UP001497045">
    <property type="component" value="Unassembled WGS sequence"/>
</dbReference>
<feature type="domain" description="HTH lysR-type" evidence="5">
    <location>
        <begin position="6"/>
        <end position="63"/>
    </location>
</feature>
<dbReference type="InterPro" id="IPR000847">
    <property type="entry name" value="LysR_HTH_N"/>
</dbReference>
<dbReference type="InterPro" id="IPR050389">
    <property type="entry name" value="LysR-type_TF"/>
</dbReference>